<sequence length="402" mass="42819">MPKSPVLPVALDPDLDLDHLVRAIAADAAPALASSLHSAGSRYEWEEIVPELVRRLLEAAVAGEPSVHDRRRVVDVARRCARDWVPLQELEHCCQIVLTVLFRHLWNVARPRAAQDLLGISAGAAQILPRVTTMLRRAYIDEMGRTGGRTVADLVVTTLWNGGDVASVARVAGTGMPGSCVLAALSPVVPPDETDAEPVRFGAVPPGVLGQLPAGGMCAASPDREWLIALLPAPHDEDPESRPAVRNAAIRLVAACHAAYGRGFVAGLAAVTRDDAKAAIEEAIGIGGLLASLGEHDQVAFLTDAAVGVALAGRGDLRHRLESRLSVVRSHEQLWETLRTLYRSDLDRGRTARSLGIHRSTLDYRLSRVEALAGVSPTSVQGILLYSAGLYSAELGDDDPAL</sequence>
<evidence type="ECO:0000313" key="2">
    <source>
        <dbReference type="EMBL" id="KAB2341632.1"/>
    </source>
</evidence>
<dbReference type="RefSeq" id="WP_151568459.1">
    <property type="nucleotide sequence ID" value="NZ_WBMT01000025.1"/>
</dbReference>
<dbReference type="InterPro" id="IPR042070">
    <property type="entry name" value="PucR_C-HTH_sf"/>
</dbReference>
<dbReference type="InterPro" id="IPR051448">
    <property type="entry name" value="CdaR-like_regulators"/>
</dbReference>
<protein>
    <submittedName>
        <fullName evidence="2">PucR family transcriptional regulator</fullName>
    </submittedName>
</protein>
<dbReference type="PANTHER" id="PTHR33744">
    <property type="entry name" value="CARBOHYDRATE DIACID REGULATOR"/>
    <property type="match status" value="1"/>
</dbReference>
<name>A0A6H9YML5_9ACTN</name>
<proteinExistence type="predicted"/>
<reference evidence="2 3" key="1">
    <citation type="submission" date="2019-09" db="EMBL/GenBank/DDBJ databases">
        <title>Actinomadura physcomitrii sp. nov., a novel actinomycete isolated from moss [Physcomitrium sphaericum (Ludw) Fuernr].</title>
        <authorList>
            <person name="Zhuang X."/>
            <person name="Liu C."/>
        </authorList>
    </citation>
    <scope>NUCLEOTIDE SEQUENCE [LARGE SCALE GENOMIC DNA]</scope>
    <source>
        <strain evidence="2 3">HMC1</strain>
    </source>
</reference>
<dbReference type="AlphaFoldDB" id="A0A6H9YML5"/>
<dbReference type="EMBL" id="WBMT01000025">
    <property type="protein sequence ID" value="KAB2341632.1"/>
    <property type="molecule type" value="Genomic_DNA"/>
</dbReference>
<dbReference type="PANTHER" id="PTHR33744:SF17">
    <property type="entry name" value="CONSERVED PROTEIN"/>
    <property type="match status" value="1"/>
</dbReference>
<keyword evidence="3" id="KW-1185">Reference proteome</keyword>
<dbReference type="Proteomes" id="UP000468735">
    <property type="component" value="Unassembled WGS sequence"/>
</dbReference>
<dbReference type="Pfam" id="PF13556">
    <property type="entry name" value="HTH_30"/>
    <property type="match status" value="1"/>
</dbReference>
<evidence type="ECO:0000259" key="1">
    <source>
        <dbReference type="Pfam" id="PF13556"/>
    </source>
</evidence>
<evidence type="ECO:0000313" key="3">
    <source>
        <dbReference type="Proteomes" id="UP000468735"/>
    </source>
</evidence>
<comment type="caution">
    <text evidence="2">The sequence shown here is derived from an EMBL/GenBank/DDBJ whole genome shotgun (WGS) entry which is preliminary data.</text>
</comment>
<dbReference type="Gene3D" id="1.10.10.2840">
    <property type="entry name" value="PucR C-terminal helix-turn-helix domain"/>
    <property type="match status" value="1"/>
</dbReference>
<gene>
    <name evidence="2" type="ORF">F8566_41640</name>
</gene>
<feature type="domain" description="PucR C-terminal helix-turn-helix" evidence="1">
    <location>
        <begin position="334"/>
        <end position="388"/>
    </location>
</feature>
<organism evidence="2 3">
    <name type="scientific">Actinomadura rudentiformis</name>
    <dbReference type="NCBI Taxonomy" id="359158"/>
    <lineage>
        <taxon>Bacteria</taxon>
        <taxon>Bacillati</taxon>
        <taxon>Actinomycetota</taxon>
        <taxon>Actinomycetes</taxon>
        <taxon>Streptosporangiales</taxon>
        <taxon>Thermomonosporaceae</taxon>
        <taxon>Actinomadura</taxon>
    </lineage>
</organism>
<dbReference type="OrthoDB" id="4571023at2"/>
<dbReference type="InterPro" id="IPR025736">
    <property type="entry name" value="PucR_C-HTH_dom"/>
</dbReference>
<accession>A0A6H9YML5</accession>